<dbReference type="PANTHER" id="PTHR12829">
    <property type="entry name" value="N6-ADENOSINE-METHYLTRANSFERASE"/>
    <property type="match status" value="1"/>
</dbReference>
<feature type="non-terminal residue" evidence="2">
    <location>
        <position position="233"/>
    </location>
</feature>
<evidence type="ECO:0000313" key="2">
    <source>
        <dbReference type="EMBL" id="CEK57697.1"/>
    </source>
</evidence>
<dbReference type="InterPro" id="IPR007757">
    <property type="entry name" value="MT-A70-like"/>
</dbReference>
<dbReference type="AlphaFoldDB" id="A0A0B6YNE6"/>
<comment type="similarity">
    <text evidence="1">Belongs to the MT-A70-like family.</text>
</comment>
<organism evidence="2">
    <name type="scientific">Arion vulgaris</name>
    <dbReference type="NCBI Taxonomy" id="1028688"/>
    <lineage>
        <taxon>Eukaryota</taxon>
        <taxon>Metazoa</taxon>
        <taxon>Spiralia</taxon>
        <taxon>Lophotrochozoa</taxon>
        <taxon>Mollusca</taxon>
        <taxon>Gastropoda</taxon>
        <taxon>Heterobranchia</taxon>
        <taxon>Euthyneura</taxon>
        <taxon>Panpulmonata</taxon>
        <taxon>Eupulmonata</taxon>
        <taxon>Stylommatophora</taxon>
        <taxon>Helicina</taxon>
        <taxon>Arionoidea</taxon>
        <taxon>Arionidae</taxon>
        <taxon>Arion</taxon>
    </lineage>
</organism>
<evidence type="ECO:0000256" key="1">
    <source>
        <dbReference type="PROSITE-ProRule" id="PRU00489"/>
    </source>
</evidence>
<dbReference type="InterPro" id="IPR002052">
    <property type="entry name" value="DNA_methylase_N6_adenine_CS"/>
</dbReference>
<dbReference type="GO" id="GO:0032259">
    <property type="term" value="P:methylation"/>
    <property type="evidence" value="ECO:0007669"/>
    <property type="project" value="InterPro"/>
</dbReference>
<dbReference type="GO" id="GO:0005634">
    <property type="term" value="C:nucleus"/>
    <property type="evidence" value="ECO:0007669"/>
    <property type="project" value="TreeGrafter"/>
</dbReference>
<dbReference type="SUPFAM" id="SSF53335">
    <property type="entry name" value="S-adenosyl-L-methionine-dependent methyltransferases"/>
    <property type="match status" value="1"/>
</dbReference>
<dbReference type="Pfam" id="PF05063">
    <property type="entry name" value="MT-A70"/>
    <property type="match status" value="1"/>
</dbReference>
<sequence>TIGQALTSLVEQARELHCLDGLPQATNKLYNNNNTARTASQIVGCGNLFQVLCCDFDDANGKDHHDDSHVIVLDGENIPSYRACTIIGRCVYNESDLARILQVDKHKFIVPPLSSFLTSSFHHFVSEGYKQIQVKDGYHLIVIDPPWNNKSVKRKKSYHMVEETNLKQIRIQDLAGRDSLVCVWITNNERLKGFIIDDLFPHWSVDFVAEWFWMKVTRSGEPVCDVLSPHKKP</sequence>
<reference evidence="2" key="1">
    <citation type="submission" date="2014-12" db="EMBL/GenBank/DDBJ databases">
        <title>Insight into the proteome of Arion vulgaris.</title>
        <authorList>
            <person name="Aradska J."/>
            <person name="Bulat T."/>
            <person name="Smidak R."/>
            <person name="Sarate P."/>
            <person name="Gangsoo J."/>
            <person name="Sialana F."/>
            <person name="Bilban M."/>
            <person name="Lubec G."/>
        </authorList>
    </citation>
    <scope>NUCLEOTIDE SEQUENCE</scope>
    <source>
        <tissue evidence="2">Skin</tissue>
    </source>
</reference>
<name>A0A0B6YNE6_9EUPU</name>
<proteinExistence type="inferred from homology"/>
<dbReference type="PANTHER" id="PTHR12829:SF4">
    <property type="entry name" value="N(6)-ADENINE-SPECIFIC METHYLTRANSFERASE METTL4"/>
    <property type="match status" value="1"/>
</dbReference>
<gene>
    <name evidence="2" type="primary">ORF30847</name>
</gene>
<evidence type="ECO:0008006" key="3">
    <source>
        <dbReference type="Google" id="ProtNLM"/>
    </source>
</evidence>
<dbReference type="PROSITE" id="PS00092">
    <property type="entry name" value="N6_MTASE"/>
    <property type="match status" value="1"/>
</dbReference>
<protein>
    <recommendedName>
        <fullName evidence="3">Methyltransferase-like protein 4</fullName>
    </recommendedName>
</protein>
<dbReference type="GO" id="GO:0008168">
    <property type="term" value="F:methyltransferase activity"/>
    <property type="evidence" value="ECO:0007669"/>
    <property type="project" value="InterPro"/>
</dbReference>
<dbReference type="GO" id="GO:0003676">
    <property type="term" value="F:nucleic acid binding"/>
    <property type="evidence" value="ECO:0007669"/>
    <property type="project" value="InterPro"/>
</dbReference>
<dbReference type="PROSITE" id="PS51143">
    <property type="entry name" value="MT_A70"/>
    <property type="match status" value="1"/>
</dbReference>
<dbReference type="EMBL" id="HACG01010832">
    <property type="protein sequence ID" value="CEK57697.1"/>
    <property type="molecule type" value="Transcribed_RNA"/>
</dbReference>
<feature type="non-terminal residue" evidence="2">
    <location>
        <position position="1"/>
    </location>
</feature>
<accession>A0A0B6YNE6</accession>
<dbReference type="InterPro" id="IPR029063">
    <property type="entry name" value="SAM-dependent_MTases_sf"/>
</dbReference>